<feature type="domain" description="Tyrosine-protein phosphatase" evidence="1">
    <location>
        <begin position="33"/>
        <end position="185"/>
    </location>
</feature>
<protein>
    <recommendedName>
        <fullName evidence="4">Protein-tyrosine-phosphatase</fullName>
    </recommendedName>
</protein>
<dbReference type="GO" id="GO:0051015">
    <property type="term" value="F:actin filament binding"/>
    <property type="evidence" value="ECO:0007669"/>
    <property type="project" value="InterPro"/>
</dbReference>
<evidence type="ECO:0000259" key="2">
    <source>
        <dbReference type="PROSITE" id="PS50056"/>
    </source>
</evidence>
<dbReference type="PROSITE" id="PS50054">
    <property type="entry name" value="TYR_PHOSPHATASE_DUAL"/>
    <property type="match status" value="1"/>
</dbReference>
<reference evidence="3" key="1">
    <citation type="submission" date="2021-01" db="EMBL/GenBank/DDBJ databases">
        <authorList>
            <person name="Corre E."/>
            <person name="Pelletier E."/>
            <person name="Niang G."/>
            <person name="Scheremetjew M."/>
            <person name="Finn R."/>
            <person name="Kale V."/>
            <person name="Holt S."/>
            <person name="Cochrane G."/>
            <person name="Meng A."/>
            <person name="Brown T."/>
            <person name="Cohen L."/>
        </authorList>
    </citation>
    <scope>NUCLEOTIDE SEQUENCE</scope>
    <source>
        <strain evidence="3">CCMP1510</strain>
    </source>
</reference>
<dbReference type="InterPro" id="IPR007122">
    <property type="entry name" value="Villin/Gelsolin"/>
</dbReference>
<dbReference type="EMBL" id="HBIJ01001347">
    <property type="protein sequence ID" value="CAE0360275.1"/>
    <property type="molecule type" value="Transcribed_RNA"/>
</dbReference>
<name>A0A7S3JR71_9STRA</name>
<dbReference type="InterPro" id="IPR000340">
    <property type="entry name" value="Dual-sp_phosphatase_cat-dom"/>
</dbReference>
<dbReference type="Gene3D" id="3.40.20.10">
    <property type="entry name" value="Severin"/>
    <property type="match status" value="1"/>
</dbReference>
<dbReference type="PROSITE" id="PS50056">
    <property type="entry name" value="TYR_PHOSPHATASE_2"/>
    <property type="match status" value="1"/>
</dbReference>
<dbReference type="InterPro" id="IPR029021">
    <property type="entry name" value="Prot-tyrosine_phosphatase-like"/>
</dbReference>
<dbReference type="SMART" id="SM00262">
    <property type="entry name" value="GEL"/>
    <property type="match status" value="2"/>
</dbReference>
<dbReference type="InterPro" id="IPR029006">
    <property type="entry name" value="ADF-H/Gelsolin-like_dom_sf"/>
</dbReference>
<evidence type="ECO:0000259" key="1">
    <source>
        <dbReference type="PROSITE" id="PS50054"/>
    </source>
</evidence>
<evidence type="ECO:0008006" key="4">
    <source>
        <dbReference type="Google" id="ProtNLM"/>
    </source>
</evidence>
<dbReference type="SUPFAM" id="SSF52799">
    <property type="entry name" value="(Phosphotyrosine protein) phosphatases II"/>
    <property type="match status" value="1"/>
</dbReference>
<dbReference type="SUPFAM" id="SSF55753">
    <property type="entry name" value="Actin depolymerizing proteins"/>
    <property type="match status" value="2"/>
</dbReference>
<dbReference type="InterPro" id="IPR020422">
    <property type="entry name" value="TYR_PHOSPHATASE_DUAL_dom"/>
</dbReference>
<evidence type="ECO:0000313" key="3">
    <source>
        <dbReference type="EMBL" id="CAE0360275.1"/>
    </source>
</evidence>
<dbReference type="PANTHER" id="PTHR46381">
    <property type="entry name" value="MKPA PROTEIN"/>
    <property type="match status" value="1"/>
</dbReference>
<dbReference type="PANTHER" id="PTHR46381:SF2">
    <property type="entry name" value="MAP KINASE PHOSPHATASE"/>
    <property type="match status" value="1"/>
</dbReference>
<proteinExistence type="predicted"/>
<accession>A0A7S3JR71</accession>
<sequence>MPPLTVVVPQLSEVPRSSDDSALKREALELYQNVLSEVLPKFLFVSGREAAEDLTVLEATGITHIINCGTLVKEMYIKKMKYLALAIPDDGNACDISWGFQYQVIDFIEGAWESGGRVLIHCTSGVSRSCALAIAYLMWRDGPTSHESYEQYRHNFGLVKLARPICDPNPGFAFQLTSWADRRQAITNHTFSGLFRAAYMPLLPEEAQQAQNFLNILPSATVIKLIRKNDNDYHSPALTPLPTLLDPRTAFLILVRDRLALWIGKHCPSDLAHCAHTTAQWLHTYDSAPKLQFQICQGEETTTFWSLFPFDANRSISSGLEAYDADIIRPEWEPTKTIRTHSQKHDVNTLESTVKEEVSRLPHEKPQLFEFSPPNIWDRIVDYDHNDLVDDAIFLLRSRTNPTFLWLGTAVREDDIPSVLIAAVGFDSLSEIEIIRAGNETDFFWNIFEAGY</sequence>
<dbReference type="Gene3D" id="3.90.190.10">
    <property type="entry name" value="Protein tyrosine phosphatase superfamily"/>
    <property type="match status" value="1"/>
</dbReference>
<dbReference type="SMART" id="SM00195">
    <property type="entry name" value="DSPc"/>
    <property type="match status" value="1"/>
</dbReference>
<organism evidence="3">
    <name type="scientific">Aureoumbra lagunensis</name>
    <dbReference type="NCBI Taxonomy" id="44058"/>
    <lineage>
        <taxon>Eukaryota</taxon>
        <taxon>Sar</taxon>
        <taxon>Stramenopiles</taxon>
        <taxon>Ochrophyta</taxon>
        <taxon>Pelagophyceae</taxon>
        <taxon>Pelagomonadales</taxon>
        <taxon>Aureoumbra</taxon>
    </lineage>
</organism>
<feature type="domain" description="Tyrosine specific protein phosphatases" evidence="2">
    <location>
        <begin position="102"/>
        <end position="164"/>
    </location>
</feature>
<dbReference type="CDD" id="cd14498">
    <property type="entry name" value="DSP"/>
    <property type="match status" value="1"/>
</dbReference>
<dbReference type="InterPro" id="IPR000387">
    <property type="entry name" value="Tyr_Pase_dom"/>
</dbReference>
<dbReference type="AlphaFoldDB" id="A0A7S3JR71"/>
<dbReference type="Pfam" id="PF00782">
    <property type="entry name" value="DSPc"/>
    <property type="match status" value="1"/>
</dbReference>
<gene>
    <name evidence="3" type="ORF">ALAG00032_LOCUS1005</name>
</gene>